<evidence type="ECO:0000313" key="1">
    <source>
        <dbReference type="EMBL" id="KAH3727778.1"/>
    </source>
</evidence>
<reference evidence="1" key="2">
    <citation type="submission" date="2020-11" db="EMBL/GenBank/DDBJ databases">
        <authorList>
            <person name="McCartney M.A."/>
            <person name="Auch B."/>
            <person name="Kono T."/>
            <person name="Mallez S."/>
            <person name="Becker A."/>
            <person name="Gohl D.M."/>
            <person name="Silverstein K.A.T."/>
            <person name="Koren S."/>
            <person name="Bechman K.B."/>
            <person name="Herman A."/>
            <person name="Abrahante J.E."/>
            <person name="Garbe J."/>
        </authorList>
    </citation>
    <scope>NUCLEOTIDE SEQUENCE</scope>
    <source>
        <strain evidence="1">Duluth1</strain>
        <tissue evidence="1">Whole animal</tissue>
    </source>
</reference>
<dbReference type="EMBL" id="JAIWYP010000012">
    <property type="protein sequence ID" value="KAH3727778.1"/>
    <property type="molecule type" value="Genomic_DNA"/>
</dbReference>
<dbReference type="Proteomes" id="UP000828390">
    <property type="component" value="Unassembled WGS sequence"/>
</dbReference>
<sequence length="56" mass="6460">MQSDLWVKGPRWVTDPGSWPSLKPKNTTACVAETSCHPSMQAVYQPDQQEDHEFKW</sequence>
<dbReference type="AlphaFoldDB" id="A0A9D4CNX8"/>
<protein>
    <submittedName>
        <fullName evidence="1">Uncharacterized protein</fullName>
    </submittedName>
</protein>
<evidence type="ECO:0000313" key="2">
    <source>
        <dbReference type="Proteomes" id="UP000828390"/>
    </source>
</evidence>
<name>A0A9D4CNX8_DREPO</name>
<comment type="caution">
    <text evidence="1">The sequence shown here is derived from an EMBL/GenBank/DDBJ whole genome shotgun (WGS) entry which is preliminary data.</text>
</comment>
<keyword evidence="2" id="KW-1185">Reference proteome</keyword>
<proteinExistence type="predicted"/>
<gene>
    <name evidence="1" type="ORF">DPMN_053723</name>
</gene>
<reference evidence="1" key="1">
    <citation type="journal article" date="2019" name="bioRxiv">
        <title>The Genome of the Zebra Mussel, Dreissena polymorpha: A Resource for Invasive Species Research.</title>
        <authorList>
            <person name="McCartney M.A."/>
            <person name="Auch B."/>
            <person name="Kono T."/>
            <person name="Mallez S."/>
            <person name="Zhang Y."/>
            <person name="Obille A."/>
            <person name="Becker A."/>
            <person name="Abrahante J.E."/>
            <person name="Garbe J."/>
            <person name="Badalamenti J.P."/>
            <person name="Herman A."/>
            <person name="Mangelson H."/>
            <person name="Liachko I."/>
            <person name="Sullivan S."/>
            <person name="Sone E.D."/>
            <person name="Koren S."/>
            <person name="Silverstein K.A.T."/>
            <person name="Beckman K.B."/>
            <person name="Gohl D.M."/>
        </authorList>
    </citation>
    <scope>NUCLEOTIDE SEQUENCE</scope>
    <source>
        <strain evidence="1">Duluth1</strain>
        <tissue evidence="1">Whole animal</tissue>
    </source>
</reference>
<accession>A0A9D4CNX8</accession>
<organism evidence="1 2">
    <name type="scientific">Dreissena polymorpha</name>
    <name type="common">Zebra mussel</name>
    <name type="synonym">Mytilus polymorpha</name>
    <dbReference type="NCBI Taxonomy" id="45954"/>
    <lineage>
        <taxon>Eukaryota</taxon>
        <taxon>Metazoa</taxon>
        <taxon>Spiralia</taxon>
        <taxon>Lophotrochozoa</taxon>
        <taxon>Mollusca</taxon>
        <taxon>Bivalvia</taxon>
        <taxon>Autobranchia</taxon>
        <taxon>Heteroconchia</taxon>
        <taxon>Euheterodonta</taxon>
        <taxon>Imparidentia</taxon>
        <taxon>Neoheterodontei</taxon>
        <taxon>Myida</taxon>
        <taxon>Dreissenoidea</taxon>
        <taxon>Dreissenidae</taxon>
        <taxon>Dreissena</taxon>
    </lineage>
</organism>